<dbReference type="PANTHER" id="PTHR37038">
    <property type="entry name" value="TRANSCRIPTIONAL REGULATOR-RELATED"/>
    <property type="match status" value="1"/>
</dbReference>
<dbReference type="PANTHER" id="PTHR37038:SF12">
    <property type="entry name" value="TRANSCRIPTIONAL REGULATOR"/>
    <property type="match status" value="1"/>
</dbReference>
<dbReference type="AlphaFoldDB" id="A0A2T0VT16"/>
<reference evidence="2 3" key="1">
    <citation type="submission" date="2018-03" db="EMBL/GenBank/DDBJ databases">
        <title>Genomic Encyclopedia of Archaeal and Bacterial Type Strains, Phase II (KMG-II): from individual species to whole genera.</title>
        <authorList>
            <person name="Goeker M."/>
        </authorList>
    </citation>
    <scope>NUCLEOTIDE SEQUENCE [LARGE SCALE GENOMIC DNA]</scope>
    <source>
        <strain evidence="2 3">DSM 13175</strain>
    </source>
</reference>
<protein>
    <submittedName>
        <fullName evidence="2">Rgg/GadR/MutR family transcriptional activator</fullName>
    </submittedName>
</protein>
<dbReference type="SMART" id="SM00530">
    <property type="entry name" value="HTH_XRE"/>
    <property type="match status" value="1"/>
</dbReference>
<dbReference type="RefSeq" id="WP_106196456.1">
    <property type="nucleotide sequence ID" value="NZ_PVTO01000055.1"/>
</dbReference>
<dbReference type="SUPFAM" id="SSF47413">
    <property type="entry name" value="lambda repressor-like DNA-binding domains"/>
    <property type="match status" value="1"/>
</dbReference>
<proteinExistence type="predicted"/>
<gene>
    <name evidence="2" type="ORF">CLV38_1559</name>
</gene>
<dbReference type="Pfam" id="PF21259">
    <property type="entry name" value="Rgg_C"/>
    <property type="match status" value="1"/>
</dbReference>
<organism evidence="2 3">
    <name type="scientific">Alkalibacterium olivapovliticus</name>
    <dbReference type="NCBI Taxonomy" id="99907"/>
    <lineage>
        <taxon>Bacteria</taxon>
        <taxon>Bacillati</taxon>
        <taxon>Bacillota</taxon>
        <taxon>Bacilli</taxon>
        <taxon>Lactobacillales</taxon>
        <taxon>Carnobacteriaceae</taxon>
        <taxon>Alkalibacterium</taxon>
    </lineage>
</organism>
<dbReference type="GO" id="GO:0003677">
    <property type="term" value="F:DNA binding"/>
    <property type="evidence" value="ECO:0007669"/>
    <property type="project" value="InterPro"/>
</dbReference>
<sequence length="290" mass="34270">MKVGEVVKHIRMSKRLKSANVYTDILSRPAISRFEKGLSDTTSDKLFKILANLNVSLDEFHFIYTNYNQENDFDFLKKYSHAFYLNDLESLKKLQVSTEQKYNRNSQLKQLHYSTLCNLTISYITNKPSDMNCLNVLKDYLLECDEWTYYELVLFTNSLDFFSEDLILLLYKRTKKKLDYFGQLRKYNNEVFSLISNILVVFIIKNDLNQSTYFYKELKLNLSETNNKMYEKTMLIFFKELISAMKSKQLNITIVDTIIALFKCLDMPLKTNQCSKLVGIVKKNNQSWIL</sequence>
<keyword evidence="3" id="KW-1185">Reference proteome</keyword>
<dbReference type="CDD" id="cd00093">
    <property type="entry name" value="HTH_XRE"/>
    <property type="match status" value="1"/>
</dbReference>
<dbReference type="InterPro" id="IPR001387">
    <property type="entry name" value="Cro/C1-type_HTH"/>
</dbReference>
<evidence type="ECO:0000259" key="1">
    <source>
        <dbReference type="PROSITE" id="PS50943"/>
    </source>
</evidence>
<dbReference type="InterPro" id="IPR053163">
    <property type="entry name" value="HTH-type_regulator_Rgg"/>
</dbReference>
<evidence type="ECO:0000313" key="2">
    <source>
        <dbReference type="EMBL" id="PRY73727.1"/>
    </source>
</evidence>
<dbReference type="Pfam" id="PF01381">
    <property type="entry name" value="HTH_3"/>
    <property type="match status" value="1"/>
</dbReference>
<dbReference type="InterPro" id="IPR011990">
    <property type="entry name" value="TPR-like_helical_dom_sf"/>
</dbReference>
<comment type="caution">
    <text evidence="2">The sequence shown here is derived from an EMBL/GenBank/DDBJ whole genome shotgun (WGS) entry which is preliminary data.</text>
</comment>
<dbReference type="InterPro" id="IPR010057">
    <property type="entry name" value="Transcription_activator_Rgg_C"/>
</dbReference>
<dbReference type="NCBIfam" id="TIGR01716">
    <property type="entry name" value="RGG_Cterm"/>
    <property type="match status" value="1"/>
</dbReference>
<dbReference type="Proteomes" id="UP000238205">
    <property type="component" value="Unassembled WGS sequence"/>
</dbReference>
<dbReference type="EMBL" id="PVTO01000055">
    <property type="protein sequence ID" value="PRY73727.1"/>
    <property type="molecule type" value="Genomic_DNA"/>
</dbReference>
<accession>A0A2T0VT16</accession>
<dbReference type="PROSITE" id="PS50943">
    <property type="entry name" value="HTH_CROC1"/>
    <property type="match status" value="1"/>
</dbReference>
<feature type="domain" description="HTH cro/C1-type" evidence="1">
    <location>
        <begin position="26"/>
        <end position="60"/>
    </location>
</feature>
<evidence type="ECO:0000313" key="3">
    <source>
        <dbReference type="Proteomes" id="UP000238205"/>
    </source>
</evidence>
<dbReference type="Gene3D" id="1.25.40.10">
    <property type="entry name" value="Tetratricopeptide repeat domain"/>
    <property type="match status" value="1"/>
</dbReference>
<name>A0A2T0VT16_9LACT</name>
<dbReference type="OrthoDB" id="2310942at2"/>
<dbReference type="InterPro" id="IPR010982">
    <property type="entry name" value="Lambda_DNA-bd_dom_sf"/>
</dbReference>